<dbReference type="Proteomes" id="UP000010366">
    <property type="component" value="Chromosome"/>
</dbReference>
<evidence type="ECO:0008006" key="3">
    <source>
        <dbReference type="Google" id="ProtNLM"/>
    </source>
</evidence>
<proteinExistence type="predicted"/>
<sequence length="130" mass="15151">MSDYPNGLYFIFGGNLRQLQYVGKCTSRSFIERIPAHFDQRERAWFNTLPKKLTQNRQSYSAALGEALDFEIVLFGIRDREAACELERVFRYYYKPVLNTLRRFNNFDADATLDKLGNSALYSVQETVSL</sequence>
<accession>K9UKZ7</accession>
<evidence type="ECO:0000313" key="1">
    <source>
        <dbReference type="EMBL" id="AFY95136.1"/>
    </source>
</evidence>
<protein>
    <recommendedName>
        <fullName evidence="3">GIY-YIG domain-containing protein</fullName>
    </recommendedName>
</protein>
<dbReference type="KEGG" id="cmp:Cha6605_4193"/>
<gene>
    <name evidence="1" type="ORF">Cha6605_4193</name>
</gene>
<dbReference type="EMBL" id="CP003600">
    <property type="protein sequence ID" value="AFY95136.1"/>
    <property type="molecule type" value="Genomic_DNA"/>
</dbReference>
<reference evidence="1 2" key="1">
    <citation type="submission" date="2012-05" db="EMBL/GenBank/DDBJ databases">
        <title>Finished chromosome of genome of Chamaesiphon sp. PCC 6605.</title>
        <authorList>
            <consortium name="US DOE Joint Genome Institute"/>
            <person name="Gugger M."/>
            <person name="Coursin T."/>
            <person name="Rippka R."/>
            <person name="Tandeau De Marsac N."/>
            <person name="Huntemann M."/>
            <person name="Wei C.-L."/>
            <person name="Han J."/>
            <person name="Detter J.C."/>
            <person name="Han C."/>
            <person name="Tapia R."/>
            <person name="Chen A."/>
            <person name="Kyrpides N."/>
            <person name="Mavromatis K."/>
            <person name="Markowitz V."/>
            <person name="Szeto E."/>
            <person name="Ivanova N."/>
            <person name="Pagani I."/>
            <person name="Pati A."/>
            <person name="Goodwin L."/>
            <person name="Nordberg H.P."/>
            <person name="Cantor M.N."/>
            <person name="Hua S.X."/>
            <person name="Woyke T."/>
            <person name="Kerfeld C.A."/>
        </authorList>
    </citation>
    <scope>NUCLEOTIDE SEQUENCE [LARGE SCALE GENOMIC DNA]</scope>
    <source>
        <strain evidence="2">ATCC 27169 / PCC 6605</strain>
    </source>
</reference>
<dbReference type="AlphaFoldDB" id="K9UKZ7"/>
<evidence type="ECO:0000313" key="2">
    <source>
        <dbReference type="Proteomes" id="UP000010366"/>
    </source>
</evidence>
<keyword evidence="2" id="KW-1185">Reference proteome</keyword>
<dbReference type="HOGENOM" id="CLU_1934290_0_0_3"/>
<name>K9UKZ7_CHAP6</name>
<organism evidence="1 2">
    <name type="scientific">Chamaesiphon minutus (strain ATCC 27169 / PCC 6605)</name>
    <dbReference type="NCBI Taxonomy" id="1173020"/>
    <lineage>
        <taxon>Bacteria</taxon>
        <taxon>Bacillati</taxon>
        <taxon>Cyanobacteriota</taxon>
        <taxon>Cyanophyceae</taxon>
        <taxon>Gomontiellales</taxon>
        <taxon>Chamaesiphonaceae</taxon>
        <taxon>Chamaesiphon</taxon>
    </lineage>
</organism>
<dbReference type="eggNOG" id="ENOG5033JBC">
    <property type="taxonomic scope" value="Bacteria"/>
</dbReference>